<comment type="caution">
    <text evidence="8">The sequence shown here is derived from an EMBL/GenBank/DDBJ whole genome shotgun (WGS) entry which is preliminary data.</text>
</comment>
<evidence type="ECO:0000259" key="7">
    <source>
        <dbReference type="Pfam" id="PF25975"/>
    </source>
</evidence>
<dbReference type="InterPro" id="IPR011053">
    <property type="entry name" value="Single_hybrid_motif"/>
</dbReference>
<proteinExistence type="inferred from homology"/>
<dbReference type="EMBL" id="JACHTF010000008">
    <property type="protein sequence ID" value="MBB1060761.1"/>
    <property type="molecule type" value="Genomic_DNA"/>
</dbReference>
<gene>
    <name evidence="8" type="ORF">H4F98_09265</name>
</gene>
<keyword evidence="2" id="KW-0813">Transport</keyword>
<keyword evidence="9" id="KW-1185">Reference proteome</keyword>
<name>A0A7W3TLY8_9GAMM</name>
<dbReference type="PANTHER" id="PTHR30097">
    <property type="entry name" value="CATION EFFLUX SYSTEM PROTEIN CUSB"/>
    <property type="match status" value="1"/>
</dbReference>
<dbReference type="Pfam" id="PF25954">
    <property type="entry name" value="Beta-barrel_RND_2"/>
    <property type="match status" value="1"/>
</dbReference>
<dbReference type="GO" id="GO:0030288">
    <property type="term" value="C:outer membrane-bounded periplasmic space"/>
    <property type="evidence" value="ECO:0007669"/>
    <property type="project" value="TreeGrafter"/>
</dbReference>
<evidence type="ECO:0000256" key="2">
    <source>
        <dbReference type="ARBA" id="ARBA00022448"/>
    </source>
</evidence>
<dbReference type="PANTHER" id="PTHR30097:SF4">
    <property type="entry name" value="SLR6042 PROTEIN"/>
    <property type="match status" value="1"/>
</dbReference>
<dbReference type="Pfam" id="PF25973">
    <property type="entry name" value="BSH_CzcB"/>
    <property type="match status" value="1"/>
</dbReference>
<dbReference type="CDD" id="cd06850">
    <property type="entry name" value="biotinyl_domain"/>
    <property type="match status" value="1"/>
</dbReference>
<dbReference type="Pfam" id="PF25975">
    <property type="entry name" value="CzcB_C"/>
    <property type="match status" value="1"/>
</dbReference>
<feature type="domain" description="CzcB-like barrel-sandwich hybrid" evidence="6">
    <location>
        <begin position="94"/>
        <end position="167"/>
    </location>
</feature>
<dbReference type="InterPro" id="IPR058792">
    <property type="entry name" value="Beta-barrel_RND_2"/>
</dbReference>
<evidence type="ECO:0000313" key="8">
    <source>
        <dbReference type="EMBL" id="MBB1060761.1"/>
    </source>
</evidence>
<feature type="compositionally biased region" description="Basic and acidic residues" evidence="3">
    <location>
        <begin position="35"/>
        <end position="50"/>
    </location>
</feature>
<dbReference type="Gene3D" id="2.40.30.170">
    <property type="match status" value="1"/>
</dbReference>
<dbReference type="NCBIfam" id="TIGR01730">
    <property type="entry name" value="RND_mfp"/>
    <property type="match status" value="1"/>
</dbReference>
<evidence type="ECO:0000259" key="5">
    <source>
        <dbReference type="Pfam" id="PF25954"/>
    </source>
</evidence>
<dbReference type="InterPro" id="IPR058649">
    <property type="entry name" value="CzcB_C"/>
</dbReference>
<dbReference type="Gene3D" id="2.40.50.100">
    <property type="match status" value="1"/>
</dbReference>
<feature type="region of interest" description="Disordered" evidence="3">
    <location>
        <begin position="32"/>
        <end position="51"/>
    </location>
</feature>
<evidence type="ECO:0000256" key="4">
    <source>
        <dbReference type="SAM" id="SignalP"/>
    </source>
</evidence>
<dbReference type="AlphaFoldDB" id="A0A7W3TLY8"/>
<dbReference type="Gene3D" id="2.40.420.20">
    <property type="match status" value="1"/>
</dbReference>
<feature type="signal peptide" evidence="4">
    <location>
        <begin position="1"/>
        <end position="36"/>
    </location>
</feature>
<feature type="domain" description="CzcB-like C-terminal circularly permuted SH3-like" evidence="7">
    <location>
        <begin position="254"/>
        <end position="312"/>
    </location>
</feature>
<dbReference type="InterPro" id="IPR058647">
    <property type="entry name" value="BSH_CzcB-like"/>
</dbReference>
<comment type="similarity">
    <text evidence="1">Belongs to the membrane fusion protein (MFP) (TC 8.A.1) family.</text>
</comment>
<keyword evidence="4" id="KW-0732">Signal</keyword>
<dbReference type="GO" id="GO:0015679">
    <property type="term" value="P:plasma membrane copper ion transport"/>
    <property type="evidence" value="ECO:0007669"/>
    <property type="project" value="TreeGrafter"/>
</dbReference>
<reference evidence="8 9" key="1">
    <citation type="submission" date="2020-08" db="EMBL/GenBank/DDBJ databases">
        <authorList>
            <person name="Xu S."/>
            <person name="Li A."/>
        </authorList>
    </citation>
    <scope>NUCLEOTIDE SEQUENCE [LARGE SCALE GENOMIC DNA]</scope>
    <source>
        <strain evidence="8 9">119BY6-57</strain>
    </source>
</reference>
<dbReference type="GO" id="GO:0060003">
    <property type="term" value="P:copper ion export"/>
    <property type="evidence" value="ECO:0007669"/>
    <property type="project" value="TreeGrafter"/>
</dbReference>
<feature type="domain" description="CusB-like beta-barrel" evidence="5">
    <location>
        <begin position="171"/>
        <end position="244"/>
    </location>
</feature>
<dbReference type="GO" id="GO:0016020">
    <property type="term" value="C:membrane"/>
    <property type="evidence" value="ECO:0007669"/>
    <property type="project" value="InterPro"/>
</dbReference>
<dbReference type="FunFam" id="2.40.420.20:FF:000006">
    <property type="entry name" value="RND family efflux transporter MFP subunit"/>
    <property type="match status" value="1"/>
</dbReference>
<dbReference type="GO" id="GO:0046914">
    <property type="term" value="F:transition metal ion binding"/>
    <property type="evidence" value="ECO:0007669"/>
    <property type="project" value="TreeGrafter"/>
</dbReference>
<feature type="chain" id="PRO_5031507178" evidence="4">
    <location>
        <begin position="37"/>
        <end position="324"/>
    </location>
</feature>
<dbReference type="Proteomes" id="UP000523196">
    <property type="component" value="Unassembled WGS sequence"/>
</dbReference>
<protein>
    <submittedName>
        <fullName evidence="8">Efflux RND transporter periplasmic adaptor subunit</fullName>
    </submittedName>
</protein>
<evidence type="ECO:0000259" key="6">
    <source>
        <dbReference type="Pfam" id="PF25973"/>
    </source>
</evidence>
<evidence type="ECO:0000256" key="1">
    <source>
        <dbReference type="ARBA" id="ARBA00009477"/>
    </source>
</evidence>
<dbReference type="InterPro" id="IPR006143">
    <property type="entry name" value="RND_pump_MFP"/>
</dbReference>
<evidence type="ECO:0000313" key="9">
    <source>
        <dbReference type="Proteomes" id="UP000523196"/>
    </source>
</evidence>
<organism evidence="8 9">
    <name type="scientific">Marilutibacter spongiae</name>
    <dbReference type="NCBI Taxonomy" id="2025720"/>
    <lineage>
        <taxon>Bacteria</taxon>
        <taxon>Pseudomonadati</taxon>
        <taxon>Pseudomonadota</taxon>
        <taxon>Gammaproteobacteria</taxon>
        <taxon>Lysobacterales</taxon>
        <taxon>Lysobacteraceae</taxon>
        <taxon>Marilutibacter</taxon>
    </lineage>
</organism>
<dbReference type="GO" id="GO:0022857">
    <property type="term" value="F:transmembrane transporter activity"/>
    <property type="evidence" value="ECO:0007669"/>
    <property type="project" value="InterPro"/>
</dbReference>
<evidence type="ECO:0000256" key="3">
    <source>
        <dbReference type="SAM" id="MobiDB-lite"/>
    </source>
</evidence>
<dbReference type="SUPFAM" id="SSF51230">
    <property type="entry name" value="Single hybrid motif"/>
    <property type="match status" value="1"/>
</dbReference>
<dbReference type="InterPro" id="IPR051909">
    <property type="entry name" value="MFP_Cation_Efflux"/>
</dbReference>
<sequence>MNPVHALRAIARALPLALAMLLLVACNDAPPSDANADRQDHDDGHGDAAHADAPATRIEPAIAEASGIRVDVVAAGTIADSHEVQGLLTPIEGRVARVGARFPGPLLRLDANLGDRVERGQVLAIVESNLSLGPYPVRSPLGGVVTARNASVGDIADADAVLIEVSDLSRLWVDLHVFGRDARHLRAGAPVRVSRLDDEATQDTVLDRILPGTATASQSTIARAVLDNADGQWRPGTAVRARVTVSQAPAERVVPATALQSLDGREVVFVVEGDRYEARAVEVGQRDGERVEILSGVATGETVVVEQSYLVKADIEKSGASHEH</sequence>
<accession>A0A7W3TLY8</accession>